<evidence type="ECO:0000313" key="15">
    <source>
        <dbReference type="Proteomes" id="UP000249467"/>
    </source>
</evidence>
<dbReference type="GO" id="GO:0004674">
    <property type="term" value="F:protein serine/threonine kinase activity"/>
    <property type="evidence" value="ECO:0007669"/>
    <property type="project" value="UniProtKB-KW"/>
</dbReference>
<evidence type="ECO:0000256" key="9">
    <source>
        <dbReference type="PROSITE-ProRule" id="PRU10141"/>
    </source>
</evidence>
<keyword evidence="11" id="KW-0812">Transmembrane</keyword>
<dbReference type="Gene3D" id="3.40.50.300">
    <property type="entry name" value="P-loop containing nucleotide triphosphate hydrolases"/>
    <property type="match status" value="1"/>
</dbReference>
<evidence type="ECO:0000256" key="1">
    <source>
        <dbReference type="ARBA" id="ARBA00012513"/>
    </source>
</evidence>
<dbReference type="PROSITE" id="PS00107">
    <property type="entry name" value="PROTEIN_KINASE_ATP"/>
    <property type="match status" value="1"/>
</dbReference>
<keyword evidence="3" id="KW-0808">Transferase</keyword>
<dbReference type="InterPro" id="IPR000719">
    <property type="entry name" value="Prot_kinase_dom"/>
</dbReference>
<dbReference type="EMBL" id="QBML01000026">
    <property type="protein sequence ID" value="PZO38003.1"/>
    <property type="molecule type" value="Genomic_DNA"/>
</dbReference>
<reference evidence="14 15" key="2">
    <citation type="submission" date="2018-06" db="EMBL/GenBank/DDBJ databases">
        <title>Metagenomic assembly of (sub)arctic Cyanobacteria and their associated microbiome from non-axenic cultures.</title>
        <authorList>
            <person name="Baurain D."/>
        </authorList>
    </citation>
    <scope>NUCLEOTIDE SEQUENCE [LARGE SCALE GENOMIC DNA]</scope>
    <source>
        <strain evidence="14">ULC066bin1</strain>
    </source>
</reference>
<keyword evidence="4 9" id="KW-0547">Nucleotide-binding</keyword>
<feature type="transmembrane region" description="Helical" evidence="11">
    <location>
        <begin position="718"/>
        <end position="739"/>
    </location>
</feature>
<dbReference type="InterPro" id="IPR027417">
    <property type="entry name" value="P-loop_NTPase"/>
</dbReference>
<evidence type="ECO:0000256" key="8">
    <source>
        <dbReference type="ARBA" id="ARBA00048679"/>
    </source>
</evidence>
<evidence type="ECO:0000256" key="5">
    <source>
        <dbReference type="ARBA" id="ARBA00022777"/>
    </source>
</evidence>
<feature type="transmembrane region" description="Helical" evidence="11">
    <location>
        <begin position="686"/>
        <end position="711"/>
    </location>
</feature>
<feature type="transmembrane region" description="Helical" evidence="11">
    <location>
        <begin position="759"/>
        <end position="783"/>
    </location>
</feature>
<accession>A0A2W4VYQ5</accession>
<evidence type="ECO:0000256" key="6">
    <source>
        <dbReference type="ARBA" id="ARBA00022840"/>
    </source>
</evidence>
<dbReference type="SMART" id="SM00220">
    <property type="entry name" value="S_TKc"/>
    <property type="match status" value="1"/>
</dbReference>
<dbReference type="Gene3D" id="1.10.510.10">
    <property type="entry name" value="Transferase(Phosphotransferase) domain 1"/>
    <property type="match status" value="1"/>
</dbReference>
<evidence type="ECO:0000256" key="2">
    <source>
        <dbReference type="ARBA" id="ARBA00022527"/>
    </source>
</evidence>
<dbReference type="EC" id="2.7.11.1" evidence="1"/>
<dbReference type="InterPro" id="IPR017441">
    <property type="entry name" value="Protein_kinase_ATP_BS"/>
</dbReference>
<dbReference type="PANTHER" id="PTHR24363">
    <property type="entry name" value="SERINE/THREONINE PROTEIN KINASE"/>
    <property type="match status" value="1"/>
</dbReference>
<evidence type="ECO:0000259" key="13">
    <source>
        <dbReference type="PROSITE" id="PS50837"/>
    </source>
</evidence>
<feature type="coiled-coil region" evidence="10">
    <location>
        <begin position="266"/>
        <end position="293"/>
    </location>
</feature>
<dbReference type="AlphaFoldDB" id="A0A2W4VYQ5"/>
<evidence type="ECO:0000256" key="4">
    <source>
        <dbReference type="ARBA" id="ARBA00022741"/>
    </source>
</evidence>
<feature type="transmembrane region" description="Helical" evidence="11">
    <location>
        <begin position="836"/>
        <end position="857"/>
    </location>
</feature>
<evidence type="ECO:0000256" key="10">
    <source>
        <dbReference type="SAM" id="Coils"/>
    </source>
</evidence>
<dbReference type="PROSITE" id="PS50837">
    <property type="entry name" value="NACHT"/>
    <property type="match status" value="1"/>
</dbReference>
<dbReference type="PANTHER" id="PTHR24363:SF0">
    <property type="entry name" value="SERINE_THREONINE KINASE LIKE DOMAIN CONTAINING 1"/>
    <property type="match status" value="1"/>
</dbReference>
<reference evidence="14 15" key="1">
    <citation type="submission" date="2018-04" db="EMBL/GenBank/DDBJ databases">
        <authorList>
            <person name="Go L.Y."/>
            <person name="Mitchell J.A."/>
        </authorList>
    </citation>
    <scope>NUCLEOTIDE SEQUENCE [LARGE SCALE GENOMIC DNA]</scope>
    <source>
        <strain evidence="14">ULC066bin1</strain>
    </source>
</reference>
<dbReference type="CDD" id="cd14014">
    <property type="entry name" value="STKc_PknB_like"/>
    <property type="match status" value="1"/>
</dbReference>
<dbReference type="GO" id="GO:0005524">
    <property type="term" value="F:ATP binding"/>
    <property type="evidence" value="ECO:0007669"/>
    <property type="project" value="UniProtKB-UniRule"/>
</dbReference>
<keyword evidence="11" id="KW-1133">Transmembrane helix</keyword>
<feature type="transmembrane region" description="Helical" evidence="11">
    <location>
        <begin position="795"/>
        <end position="816"/>
    </location>
</feature>
<feature type="domain" description="NACHT" evidence="13">
    <location>
        <begin position="419"/>
        <end position="509"/>
    </location>
</feature>
<name>A0A2W4VYQ5_9CYAN</name>
<keyword evidence="11" id="KW-0472">Membrane</keyword>
<evidence type="ECO:0000256" key="3">
    <source>
        <dbReference type="ARBA" id="ARBA00022679"/>
    </source>
</evidence>
<organism evidence="14 15">
    <name type="scientific">Pseudanabaena frigida</name>
    <dbReference type="NCBI Taxonomy" id="945775"/>
    <lineage>
        <taxon>Bacteria</taxon>
        <taxon>Bacillati</taxon>
        <taxon>Cyanobacteriota</taxon>
        <taxon>Cyanophyceae</taxon>
        <taxon>Pseudanabaenales</taxon>
        <taxon>Pseudanabaenaceae</taxon>
        <taxon>Pseudanabaena</taxon>
    </lineage>
</organism>
<dbReference type="InterPro" id="IPR011009">
    <property type="entry name" value="Kinase-like_dom_sf"/>
</dbReference>
<comment type="catalytic activity">
    <reaction evidence="7">
        <text>L-threonyl-[protein] + ATP = O-phospho-L-threonyl-[protein] + ADP + H(+)</text>
        <dbReference type="Rhea" id="RHEA:46608"/>
        <dbReference type="Rhea" id="RHEA-COMP:11060"/>
        <dbReference type="Rhea" id="RHEA-COMP:11605"/>
        <dbReference type="ChEBI" id="CHEBI:15378"/>
        <dbReference type="ChEBI" id="CHEBI:30013"/>
        <dbReference type="ChEBI" id="CHEBI:30616"/>
        <dbReference type="ChEBI" id="CHEBI:61977"/>
        <dbReference type="ChEBI" id="CHEBI:456216"/>
        <dbReference type="EC" id="2.7.11.1"/>
    </reaction>
</comment>
<keyword evidence="10" id="KW-0175">Coiled coil</keyword>
<dbReference type="Gene3D" id="3.30.200.20">
    <property type="entry name" value="Phosphorylase Kinase, domain 1"/>
    <property type="match status" value="1"/>
</dbReference>
<feature type="transmembrane region" description="Helical" evidence="11">
    <location>
        <begin position="906"/>
        <end position="928"/>
    </location>
</feature>
<dbReference type="InterPro" id="IPR007111">
    <property type="entry name" value="NACHT_NTPase"/>
</dbReference>
<dbReference type="PROSITE" id="PS50011">
    <property type="entry name" value="PROTEIN_KINASE_DOM"/>
    <property type="match status" value="1"/>
</dbReference>
<feature type="binding site" evidence="9">
    <location>
        <position position="42"/>
    </location>
    <ligand>
        <name>ATP</name>
        <dbReference type="ChEBI" id="CHEBI:30616"/>
    </ligand>
</feature>
<evidence type="ECO:0000256" key="7">
    <source>
        <dbReference type="ARBA" id="ARBA00047899"/>
    </source>
</evidence>
<protein>
    <recommendedName>
        <fullName evidence="1">non-specific serine/threonine protein kinase</fullName>
        <ecNumber evidence="1">2.7.11.1</ecNumber>
    </recommendedName>
</protein>
<gene>
    <name evidence="14" type="ORF">DCF19_17305</name>
</gene>
<feature type="transmembrane region" description="Helical" evidence="11">
    <location>
        <begin position="864"/>
        <end position="886"/>
    </location>
</feature>
<dbReference type="Proteomes" id="UP000249467">
    <property type="component" value="Unassembled WGS sequence"/>
</dbReference>
<dbReference type="SUPFAM" id="SSF56112">
    <property type="entry name" value="Protein kinase-like (PK-like)"/>
    <property type="match status" value="1"/>
</dbReference>
<keyword evidence="6 9" id="KW-0067">ATP-binding</keyword>
<proteinExistence type="predicted"/>
<evidence type="ECO:0000256" key="11">
    <source>
        <dbReference type="SAM" id="Phobius"/>
    </source>
</evidence>
<feature type="domain" description="Protein kinase" evidence="12">
    <location>
        <begin position="11"/>
        <end position="287"/>
    </location>
</feature>
<dbReference type="SUPFAM" id="SSF52540">
    <property type="entry name" value="P-loop containing nucleoside triphosphate hydrolases"/>
    <property type="match status" value="1"/>
</dbReference>
<dbReference type="Pfam" id="PF05729">
    <property type="entry name" value="NACHT"/>
    <property type="match status" value="1"/>
</dbReference>
<comment type="caution">
    <text evidence="14">The sequence shown here is derived from an EMBL/GenBank/DDBJ whole genome shotgun (WGS) entry which is preliminary data.</text>
</comment>
<keyword evidence="5" id="KW-0418">Kinase</keyword>
<keyword evidence="2" id="KW-0723">Serine/threonine-protein kinase</keyword>
<dbReference type="Pfam" id="PF00069">
    <property type="entry name" value="Pkinase"/>
    <property type="match status" value="1"/>
</dbReference>
<comment type="catalytic activity">
    <reaction evidence="8">
        <text>L-seryl-[protein] + ATP = O-phospho-L-seryl-[protein] + ADP + H(+)</text>
        <dbReference type="Rhea" id="RHEA:17989"/>
        <dbReference type="Rhea" id="RHEA-COMP:9863"/>
        <dbReference type="Rhea" id="RHEA-COMP:11604"/>
        <dbReference type="ChEBI" id="CHEBI:15378"/>
        <dbReference type="ChEBI" id="CHEBI:29999"/>
        <dbReference type="ChEBI" id="CHEBI:30616"/>
        <dbReference type="ChEBI" id="CHEBI:83421"/>
        <dbReference type="ChEBI" id="CHEBI:456216"/>
        <dbReference type="EC" id="2.7.11.1"/>
    </reaction>
</comment>
<evidence type="ECO:0000259" key="12">
    <source>
        <dbReference type="PROSITE" id="PS50011"/>
    </source>
</evidence>
<sequence length="938" mass="105047">MEIPTILAGHYQIVNHLGSGGFGQTFLARDLHLPSNSLCVVKQLKPKIDDSGTLEIAKRLFNQEAETLYKLGDRHDQIPRLMAHFEQDSEFYLVQELIEGITLEDELAGGKRMSEVEAIELLLDVLHVLSFIHQQNVIHRDIKPSNLIRRDRDRKIVLIDFGAVKKVNVQTGNPSSQTSSNTVAVGSPGYMPSEQISGQPHFSSDIYAVGMLCFQVLTGLLPKQLPRDTQTGEYSWSLCSRVLAENGLGSVTISTGFANILDRLVRYDYRQRYENASDALETLEKLISQTDSDIANQSTILSIGKPQDNSNHQSQQPTSILGSKELSLQKKEKFSNHQIDRQEYRNRQILLNKVKNFWVKGVLETSLHSKVLIELGLEDQSFAVERPWSVVWQSEERLAQALPLGTKILDKLNEMGAGRSLLILGNPGSGKTTTLLELARDLIAEAEKDVNKLIPVVFNLSSWTNEKQSIADWLIQELHIKYQVAKEIGKSWIETQQLFLLLDGLDEVSIKRRDICLQALNQFTQSKGQTELVVCSRIEDYKSLSHRLRVQGAICIQPLTFEQVDRYLISTGSNLEGVSTAIRTDETLQELVRSPLLLSIMTLAYQDLNSEILLQAQESIDERRKHLFDTYIQRMFDRQILQREYSKEKTIFWLSWLAKQLLLRSQTVFLIERIQPDWLNSIHKKWIYSICLGLFGAASIGLVTGVNLGLVFDIQTGLVGGIFLGIGGGLIAGVILGLVQTEIHTVETLKWSFDKAKNTILVGGQVGLSVGILLVLGINFASFSLHWAIPTLMQNLSYGLGGLGTGLIFILLQGLAGSTIETNTAPNQGIWRSLQNSLLFTIIGAITLGLVALQVGFRSPTFGILIGILFGTFSPAGLACLQHFVLRLVLYQNSYIPWNLERFLNYATKLIFLQKVGGGYIFIHRLLLEHFAQMSLRE</sequence>
<evidence type="ECO:0000313" key="14">
    <source>
        <dbReference type="EMBL" id="PZO38003.1"/>
    </source>
</evidence>